<protein>
    <submittedName>
        <fullName evidence="1">Uncharacterized protein</fullName>
    </submittedName>
</protein>
<sequence>MLRKGLETALGLPNSTSNKKLDQLELHNTAEEIFEAQRTAHITRLSTTQAGHRILRDAGFAPFFNQRKRPNSLTT</sequence>
<keyword evidence="2" id="KW-1185">Reference proteome</keyword>
<evidence type="ECO:0000313" key="1">
    <source>
        <dbReference type="EMBL" id="KAH6935478.1"/>
    </source>
</evidence>
<dbReference type="EMBL" id="CM023483">
    <property type="protein sequence ID" value="KAH6935478.1"/>
    <property type="molecule type" value="Genomic_DNA"/>
</dbReference>
<reference evidence="1" key="1">
    <citation type="submission" date="2020-05" db="EMBL/GenBank/DDBJ databases">
        <title>Large-scale comparative analyses of tick genomes elucidate their genetic diversity and vector capacities.</title>
        <authorList>
            <person name="Jia N."/>
            <person name="Wang J."/>
            <person name="Shi W."/>
            <person name="Du L."/>
            <person name="Sun Y."/>
            <person name="Zhan W."/>
            <person name="Jiang J."/>
            <person name="Wang Q."/>
            <person name="Zhang B."/>
            <person name="Ji P."/>
            <person name="Sakyi L.B."/>
            <person name="Cui X."/>
            <person name="Yuan T."/>
            <person name="Jiang B."/>
            <person name="Yang W."/>
            <person name="Lam T.T.-Y."/>
            <person name="Chang Q."/>
            <person name="Ding S."/>
            <person name="Wang X."/>
            <person name="Zhu J."/>
            <person name="Ruan X."/>
            <person name="Zhao L."/>
            <person name="Wei J."/>
            <person name="Que T."/>
            <person name="Du C."/>
            <person name="Cheng J."/>
            <person name="Dai P."/>
            <person name="Han X."/>
            <person name="Huang E."/>
            <person name="Gao Y."/>
            <person name="Liu J."/>
            <person name="Shao H."/>
            <person name="Ye R."/>
            <person name="Li L."/>
            <person name="Wei W."/>
            <person name="Wang X."/>
            <person name="Wang C."/>
            <person name="Yang T."/>
            <person name="Huo Q."/>
            <person name="Li W."/>
            <person name="Guo W."/>
            <person name="Chen H."/>
            <person name="Zhou L."/>
            <person name="Ni X."/>
            <person name="Tian J."/>
            <person name="Zhou Y."/>
            <person name="Sheng Y."/>
            <person name="Liu T."/>
            <person name="Pan Y."/>
            <person name="Xia L."/>
            <person name="Li J."/>
            <person name="Zhao F."/>
            <person name="Cao W."/>
        </authorList>
    </citation>
    <scope>NUCLEOTIDE SEQUENCE</scope>
    <source>
        <strain evidence="1">Hyas-2018</strain>
    </source>
</reference>
<evidence type="ECO:0000313" key="2">
    <source>
        <dbReference type="Proteomes" id="UP000821845"/>
    </source>
</evidence>
<dbReference type="Proteomes" id="UP000821845">
    <property type="component" value="Chromosome 3"/>
</dbReference>
<organism evidence="1 2">
    <name type="scientific">Hyalomma asiaticum</name>
    <name type="common">Tick</name>
    <dbReference type="NCBI Taxonomy" id="266040"/>
    <lineage>
        <taxon>Eukaryota</taxon>
        <taxon>Metazoa</taxon>
        <taxon>Ecdysozoa</taxon>
        <taxon>Arthropoda</taxon>
        <taxon>Chelicerata</taxon>
        <taxon>Arachnida</taxon>
        <taxon>Acari</taxon>
        <taxon>Parasitiformes</taxon>
        <taxon>Ixodida</taxon>
        <taxon>Ixodoidea</taxon>
        <taxon>Ixodidae</taxon>
        <taxon>Hyalomminae</taxon>
        <taxon>Hyalomma</taxon>
    </lineage>
</organism>
<comment type="caution">
    <text evidence="1">The sequence shown here is derived from an EMBL/GenBank/DDBJ whole genome shotgun (WGS) entry which is preliminary data.</text>
</comment>
<gene>
    <name evidence="1" type="ORF">HPB50_006178</name>
</gene>
<accession>A0ACB7SNW8</accession>
<name>A0ACB7SNW8_HYAAI</name>
<proteinExistence type="predicted"/>